<evidence type="ECO:0000256" key="1">
    <source>
        <dbReference type="ARBA" id="ARBA00023015"/>
    </source>
</evidence>
<evidence type="ECO:0000313" key="5">
    <source>
        <dbReference type="EMBL" id="GAA3866958.1"/>
    </source>
</evidence>
<dbReference type="PRINTS" id="PR00035">
    <property type="entry name" value="HTHGNTR"/>
</dbReference>
<dbReference type="InterPro" id="IPR036388">
    <property type="entry name" value="WH-like_DNA-bd_sf"/>
</dbReference>
<dbReference type="EMBL" id="BAABDF010000007">
    <property type="protein sequence ID" value="GAA3866958.1"/>
    <property type="molecule type" value="Genomic_DNA"/>
</dbReference>
<dbReference type="InterPro" id="IPR000524">
    <property type="entry name" value="Tscrpt_reg_HTH_GntR"/>
</dbReference>
<protein>
    <submittedName>
        <fullName evidence="5">Phosphonate metabolism transcriptional regulator PhnF</fullName>
    </submittedName>
</protein>
<accession>A0ABP7K6F3</accession>
<evidence type="ECO:0000256" key="3">
    <source>
        <dbReference type="ARBA" id="ARBA00023163"/>
    </source>
</evidence>
<dbReference type="Pfam" id="PF07702">
    <property type="entry name" value="UTRA"/>
    <property type="match status" value="1"/>
</dbReference>
<dbReference type="InterPro" id="IPR011663">
    <property type="entry name" value="UTRA"/>
</dbReference>
<dbReference type="SUPFAM" id="SSF46785">
    <property type="entry name" value="Winged helix' DNA-binding domain"/>
    <property type="match status" value="1"/>
</dbReference>
<dbReference type="Proteomes" id="UP001399917">
    <property type="component" value="Unassembled WGS sequence"/>
</dbReference>
<gene>
    <name evidence="5" type="primary">phnF</name>
    <name evidence="5" type="ORF">GCM10022404_16370</name>
</gene>
<keyword evidence="1" id="KW-0805">Transcription regulation</keyword>
<keyword evidence="6" id="KW-1185">Reference proteome</keyword>
<evidence type="ECO:0000313" key="6">
    <source>
        <dbReference type="Proteomes" id="UP001399917"/>
    </source>
</evidence>
<sequence>MTRTPVWKSIAATLQSEIAAGHYRAGDRLATEAALATRFGVNRHTVRHAISDLVARGMVRTRRGSGAFVTAEPTEYPLGKRVRFHRAIAATGRVAAKQPLRIETRPCDAGEAEALRIPGGDPVVVYEGLSNSNGTPIAHFISVFPQARVGDLAQTLHNEHSVTQALAQNGIADYLRAETRLSAVAATPTQALHLGLKEGDPILRSLAINTTPDGIPVERGETYFAGDKVTLTVTGD</sequence>
<dbReference type="InterPro" id="IPR036390">
    <property type="entry name" value="WH_DNA-bd_sf"/>
</dbReference>
<dbReference type="SUPFAM" id="SSF64288">
    <property type="entry name" value="Chorismate lyase-like"/>
    <property type="match status" value="1"/>
</dbReference>
<dbReference type="InterPro" id="IPR050679">
    <property type="entry name" value="Bact_HTH_transcr_reg"/>
</dbReference>
<name>A0ABP7K6F3_9RHOB</name>
<dbReference type="CDD" id="cd07377">
    <property type="entry name" value="WHTH_GntR"/>
    <property type="match status" value="1"/>
</dbReference>
<dbReference type="Gene3D" id="3.40.1410.10">
    <property type="entry name" value="Chorismate lyase-like"/>
    <property type="match status" value="1"/>
</dbReference>
<dbReference type="Pfam" id="PF00392">
    <property type="entry name" value="GntR"/>
    <property type="match status" value="1"/>
</dbReference>
<comment type="caution">
    <text evidence="5">The sequence shown here is derived from an EMBL/GenBank/DDBJ whole genome shotgun (WGS) entry which is preliminary data.</text>
</comment>
<feature type="domain" description="HTH gntR-type" evidence="4">
    <location>
        <begin position="4"/>
        <end position="72"/>
    </location>
</feature>
<dbReference type="Gene3D" id="1.10.10.10">
    <property type="entry name" value="Winged helix-like DNA-binding domain superfamily/Winged helix DNA-binding domain"/>
    <property type="match status" value="1"/>
</dbReference>
<dbReference type="PANTHER" id="PTHR44846">
    <property type="entry name" value="MANNOSYL-D-GLYCERATE TRANSPORT/METABOLISM SYSTEM REPRESSOR MNGR-RELATED"/>
    <property type="match status" value="1"/>
</dbReference>
<dbReference type="SMART" id="SM00866">
    <property type="entry name" value="UTRA"/>
    <property type="match status" value="1"/>
</dbReference>
<dbReference type="RefSeq" id="WP_344846220.1">
    <property type="nucleotide sequence ID" value="NZ_BAABDF010000007.1"/>
</dbReference>
<keyword evidence="3" id="KW-0804">Transcription</keyword>
<keyword evidence="2" id="KW-0238">DNA-binding</keyword>
<dbReference type="PROSITE" id="PS50949">
    <property type="entry name" value="HTH_GNTR"/>
    <property type="match status" value="1"/>
</dbReference>
<dbReference type="SMART" id="SM00345">
    <property type="entry name" value="HTH_GNTR"/>
    <property type="match status" value="1"/>
</dbReference>
<organism evidence="5 6">
    <name type="scientific">Celeribacter arenosi</name>
    <dbReference type="NCBI Taxonomy" id="792649"/>
    <lineage>
        <taxon>Bacteria</taxon>
        <taxon>Pseudomonadati</taxon>
        <taxon>Pseudomonadota</taxon>
        <taxon>Alphaproteobacteria</taxon>
        <taxon>Rhodobacterales</taxon>
        <taxon>Roseobacteraceae</taxon>
        <taxon>Celeribacter</taxon>
    </lineage>
</organism>
<evidence type="ECO:0000256" key="2">
    <source>
        <dbReference type="ARBA" id="ARBA00023125"/>
    </source>
</evidence>
<dbReference type="PANTHER" id="PTHR44846:SF1">
    <property type="entry name" value="MANNOSYL-D-GLYCERATE TRANSPORT_METABOLISM SYSTEM REPRESSOR MNGR-RELATED"/>
    <property type="match status" value="1"/>
</dbReference>
<dbReference type="NCBIfam" id="TIGR02325">
    <property type="entry name" value="C_P_lyase_phnF"/>
    <property type="match status" value="1"/>
</dbReference>
<proteinExistence type="predicted"/>
<dbReference type="InterPro" id="IPR012702">
    <property type="entry name" value="CP_lyase_PhnF"/>
</dbReference>
<reference evidence="6" key="1">
    <citation type="journal article" date="2019" name="Int. J. Syst. Evol. Microbiol.">
        <title>The Global Catalogue of Microorganisms (GCM) 10K type strain sequencing project: providing services to taxonomists for standard genome sequencing and annotation.</title>
        <authorList>
            <consortium name="The Broad Institute Genomics Platform"/>
            <consortium name="The Broad Institute Genome Sequencing Center for Infectious Disease"/>
            <person name="Wu L."/>
            <person name="Ma J."/>
        </authorList>
    </citation>
    <scope>NUCLEOTIDE SEQUENCE [LARGE SCALE GENOMIC DNA]</scope>
    <source>
        <strain evidence="6">JCM 17190</strain>
    </source>
</reference>
<dbReference type="InterPro" id="IPR028978">
    <property type="entry name" value="Chorismate_lyase_/UTRA_dom_sf"/>
</dbReference>
<evidence type="ECO:0000259" key="4">
    <source>
        <dbReference type="PROSITE" id="PS50949"/>
    </source>
</evidence>